<comment type="caution">
    <text evidence="2">The sequence shown here is derived from an EMBL/GenBank/DDBJ whole genome shotgun (WGS) entry which is preliminary data.</text>
</comment>
<dbReference type="Proteomes" id="UP000652761">
    <property type="component" value="Unassembled WGS sequence"/>
</dbReference>
<accession>A0A843WEQ9</accession>
<evidence type="ECO:0000313" key="2">
    <source>
        <dbReference type="EMBL" id="MQM01430.1"/>
    </source>
</evidence>
<feature type="compositionally biased region" description="Basic and acidic residues" evidence="1">
    <location>
        <begin position="1117"/>
        <end position="1138"/>
    </location>
</feature>
<feature type="compositionally biased region" description="Basic and acidic residues" evidence="1">
    <location>
        <begin position="543"/>
        <end position="562"/>
    </location>
</feature>
<dbReference type="EMBL" id="NMUH01002678">
    <property type="protein sequence ID" value="MQM01430.1"/>
    <property type="molecule type" value="Genomic_DNA"/>
</dbReference>
<keyword evidence="3" id="KW-1185">Reference proteome</keyword>
<feature type="region of interest" description="Disordered" evidence="1">
    <location>
        <begin position="377"/>
        <end position="405"/>
    </location>
</feature>
<feature type="region of interest" description="Disordered" evidence="1">
    <location>
        <begin position="513"/>
        <end position="532"/>
    </location>
</feature>
<evidence type="ECO:0000313" key="3">
    <source>
        <dbReference type="Proteomes" id="UP000652761"/>
    </source>
</evidence>
<feature type="compositionally biased region" description="Basic and acidic residues" evidence="1">
    <location>
        <begin position="460"/>
        <end position="479"/>
    </location>
</feature>
<gene>
    <name evidence="2" type="ORF">Taro_034191</name>
</gene>
<sequence>MEFHETSALLTVSECRFRIVPPTALPERNLGAGPEISEGDLLPTRGAAQSQRSEVVFNSTRDLLLRSWIWVTTIRNRHSEMVDKALVSRNSIPGPKSLPSVSDSLDYANRWWSPHAEPPSHSDRKSCSTGREISSSGRGYGCSNIADETTIRNRHSETVDKALVTRNYVPGPKSPPERLRLPRLRESLAEPTRRAAQSQRSEVVFNSTRDLFPRSWIWVPEHRRYSHPLRFIPTTSAKELNITFRTGIGIAYVTTIRNRQSKTVNKALVSQISVPRPKSPSDQPTHGAALSQRSEVVFNSTIDHLLRSWIWVPEHRRYRHPLRFILTPSAKQLAITFRTGIGIAYVTTIRNRHSETSTISPIRRFFGSSDSLDYVNRWRSPHAEPPNHSNRKSCSTRRKISSLGRGYGSPNIADIVTTIRNRYSETVDKALVSRNSVQRPKSPPERISDSLDNANRWRSPHAEQPSHNDPKSCSTRREISSPAKQMGITFRTGIGIAYVTTIRNRHSEMVDKAVVSRNSVPGPKSRPERVSDSLDYANRWRSPHAEPPSHSDRKSCSTRREISSAGRGYGCPNIADIVTPSAKELGITFRTGIGIAYVTTIRNRHSELVDKALVSRTSVPGPKSPPERVSDSLDYANLWWSPQAEPPSHSDQKSCSTRHEISSQGRGYGFPNIADINRNSETVDKALVSRNSVPELKSPPERVSDSLDYANHWQSPHAEPPSHSDRKSCSTRREISSAAKELGITFRTGIGIAYVTTIRNRHSETVDKALVSGNFIPGLKIPPRSVRDSLGYANRWRSPHAEPPSHSDRKSCSIRREISSPGRGYGCPNITDIVTRSEPTCGAAQSQRSEVVFNSTRDLLPMSWIWVPEHRRYSHPLRFIPTTSVKEFGITFRTGIGIAYVTTIRNRHSETVDKALVSRNTVPGPKSPPERVYQYTDCRTLRLDADIYSPGGQNRPRGPNSDSYALDYANRWQSPDAEPPSHSDRKSCSTRREISSPGRGYGCPNIADIVTRSAKELGITFRTGIGIAYVTTIQNRHSETVDKALVLRNSVPGPKTHPERNRHYETVDKALVSWNSVTLRSDADIYSPGGRNRPRGPNSEIFGNSDSLDYANRWRSQHAEPPSHSDRKTCSTRREISSSDRGYGCPNNADNVTTIRNRHSETVDKALVSQNSVLGPKSFSERRLPRLRESLAERTRGAAQSQRSEVVFNSTRNLLLRSLIWVPEHRRYSHPLRFIPTPSAKELGITFRTGIGIAYVTTIWNRHSETVDKALVLRNSVPGPKSPPEHVSDSLDYVNLWRSTHAEPPSHSDQKSCSTRREISSSAKELGITFRTGIRIAYVTTIRNRHSETVDEVLVSRNSVSGRKSTPERVYKYTDCRTLRSDVDIYSPGGRNRQRGPNSESALRPGQAHTRSRPVTAIGSRVQPEHRRYSHPLRFIPTPSAKELGITFRMGIGIAYVTTIRNRHSETVDEALVSRNSVPGPKSPPERRLPRLHDSLAEPTRGAAQSQRSEVVFNSTRNRLPRSWIWVPEHRRYHHPLRFILTPSAKQLGITFRTGIGIAYVTTIRNQHSETVDKALVSRNSVPGPKSPRSV</sequence>
<feature type="compositionally biased region" description="Polar residues" evidence="1">
    <location>
        <begin position="127"/>
        <end position="137"/>
    </location>
</feature>
<name>A0A843WEQ9_COLES</name>
<feature type="compositionally biased region" description="Basic and acidic residues" evidence="1">
    <location>
        <begin position="648"/>
        <end position="661"/>
    </location>
</feature>
<feature type="region of interest" description="Disordered" evidence="1">
    <location>
        <begin position="946"/>
        <end position="1003"/>
    </location>
</feature>
<feature type="compositionally biased region" description="Basic and acidic residues" evidence="1">
    <location>
        <begin position="979"/>
        <end position="994"/>
    </location>
</feature>
<feature type="region of interest" description="Disordered" evidence="1">
    <location>
        <begin position="434"/>
        <end position="486"/>
    </location>
</feature>
<feature type="region of interest" description="Disordered" evidence="1">
    <location>
        <begin position="690"/>
        <end position="732"/>
    </location>
</feature>
<protein>
    <submittedName>
        <fullName evidence="2">Uncharacterized protein</fullName>
    </submittedName>
</protein>
<reference evidence="2" key="1">
    <citation type="submission" date="2017-07" db="EMBL/GenBank/DDBJ databases">
        <title>Taro Niue Genome Assembly and Annotation.</title>
        <authorList>
            <person name="Atibalentja N."/>
            <person name="Keating K."/>
            <person name="Fields C.J."/>
        </authorList>
    </citation>
    <scope>NUCLEOTIDE SEQUENCE</scope>
    <source>
        <strain evidence="2">Niue_2</strain>
        <tissue evidence="2">Leaf</tissue>
    </source>
</reference>
<organism evidence="2 3">
    <name type="scientific">Colocasia esculenta</name>
    <name type="common">Wild taro</name>
    <name type="synonym">Arum esculentum</name>
    <dbReference type="NCBI Taxonomy" id="4460"/>
    <lineage>
        <taxon>Eukaryota</taxon>
        <taxon>Viridiplantae</taxon>
        <taxon>Streptophyta</taxon>
        <taxon>Embryophyta</taxon>
        <taxon>Tracheophyta</taxon>
        <taxon>Spermatophyta</taxon>
        <taxon>Magnoliopsida</taxon>
        <taxon>Liliopsida</taxon>
        <taxon>Araceae</taxon>
        <taxon>Aroideae</taxon>
        <taxon>Colocasieae</taxon>
        <taxon>Colocasia</taxon>
    </lineage>
</organism>
<feature type="region of interest" description="Disordered" evidence="1">
    <location>
        <begin position="1382"/>
        <end position="1426"/>
    </location>
</feature>
<evidence type="ECO:0000256" key="1">
    <source>
        <dbReference type="SAM" id="MobiDB-lite"/>
    </source>
</evidence>
<feature type="region of interest" description="Disordered" evidence="1">
    <location>
        <begin position="115"/>
        <end position="144"/>
    </location>
</feature>
<proteinExistence type="predicted"/>
<feature type="compositionally biased region" description="Basic residues" evidence="1">
    <location>
        <begin position="389"/>
        <end position="400"/>
    </location>
</feature>
<feature type="region of interest" description="Disordered" evidence="1">
    <location>
        <begin position="640"/>
        <end position="675"/>
    </location>
</feature>
<feature type="compositionally biased region" description="Basic and acidic residues" evidence="1">
    <location>
        <begin position="720"/>
        <end position="732"/>
    </location>
</feature>
<feature type="region of interest" description="Disordered" evidence="1">
    <location>
        <begin position="539"/>
        <end position="565"/>
    </location>
</feature>
<feature type="region of interest" description="Disordered" evidence="1">
    <location>
        <begin position="1082"/>
        <end position="1152"/>
    </location>
</feature>